<dbReference type="AlphaFoldDB" id="A0A2P2MXE6"/>
<protein>
    <submittedName>
        <fullName evidence="1">Uncharacterized protein</fullName>
    </submittedName>
</protein>
<proteinExistence type="predicted"/>
<reference evidence="1" key="1">
    <citation type="submission" date="2018-02" db="EMBL/GenBank/DDBJ databases">
        <title>Rhizophora mucronata_Transcriptome.</title>
        <authorList>
            <person name="Meera S.P."/>
            <person name="Sreeshan A."/>
            <person name="Augustine A."/>
        </authorList>
    </citation>
    <scope>NUCLEOTIDE SEQUENCE</scope>
    <source>
        <tissue evidence="1">Leaf</tissue>
    </source>
</reference>
<evidence type="ECO:0000313" key="1">
    <source>
        <dbReference type="EMBL" id="MBX34878.1"/>
    </source>
</evidence>
<accession>A0A2P2MXE6</accession>
<organism evidence="1">
    <name type="scientific">Rhizophora mucronata</name>
    <name type="common">Asiatic mangrove</name>
    <dbReference type="NCBI Taxonomy" id="61149"/>
    <lineage>
        <taxon>Eukaryota</taxon>
        <taxon>Viridiplantae</taxon>
        <taxon>Streptophyta</taxon>
        <taxon>Embryophyta</taxon>
        <taxon>Tracheophyta</taxon>
        <taxon>Spermatophyta</taxon>
        <taxon>Magnoliopsida</taxon>
        <taxon>eudicotyledons</taxon>
        <taxon>Gunneridae</taxon>
        <taxon>Pentapetalae</taxon>
        <taxon>rosids</taxon>
        <taxon>fabids</taxon>
        <taxon>Malpighiales</taxon>
        <taxon>Rhizophoraceae</taxon>
        <taxon>Rhizophora</taxon>
    </lineage>
</organism>
<sequence length="137" mass="16079">MDKCQIFVVRQNGWLKLELPIFPTGIKLLKPVFAHGNLSSIVNILHGGSVECIRIAHFTCLHFMTHPLCIRMLWHWPFKRTMTEPVVENNARFWIYNCYFVKRKISFTILPKQAMMAFLETTRNLTNWTPNTARSLT</sequence>
<dbReference type="EMBL" id="GGEC01054394">
    <property type="protein sequence ID" value="MBX34878.1"/>
    <property type="molecule type" value="Transcribed_RNA"/>
</dbReference>
<name>A0A2P2MXE6_RHIMU</name>